<organism evidence="4 5">
    <name type="scientific">Coemansia reversa (strain ATCC 12441 / NRRL 1564)</name>
    <dbReference type="NCBI Taxonomy" id="763665"/>
    <lineage>
        <taxon>Eukaryota</taxon>
        <taxon>Fungi</taxon>
        <taxon>Fungi incertae sedis</taxon>
        <taxon>Zoopagomycota</taxon>
        <taxon>Kickxellomycotina</taxon>
        <taxon>Kickxellomycetes</taxon>
        <taxon>Kickxellales</taxon>
        <taxon>Kickxellaceae</taxon>
        <taxon>Coemansia</taxon>
    </lineage>
</organism>
<dbReference type="Gene3D" id="2.60.200.20">
    <property type="match status" value="1"/>
</dbReference>
<dbReference type="AlphaFoldDB" id="A0A2G5BA94"/>
<dbReference type="PROSITE" id="PS50006">
    <property type="entry name" value="FHA_DOMAIN"/>
    <property type="match status" value="1"/>
</dbReference>
<dbReference type="PROSITE" id="PS50174">
    <property type="entry name" value="G_PATCH"/>
    <property type="match status" value="1"/>
</dbReference>
<gene>
    <name evidence="4" type="ORF">COEREDRAFT_87428</name>
</gene>
<keyword evidence="5" id="KW-1185">Reference proteome</keyword>
<evidence type="ECO:0000256" key="1">
    <source>
        <dbReference type="SAM" id="MobiDB-lite"/>
    </source>
</evidence>
<feature type="domain" description="FHA" evidence="2">
    <location>
        <begin position="115"/>
        <end position="227"/>
    </location>
</feature>
<dbReference type="InterPro" id="IPR000467">
    <property type="entry name" value="G_patch_dom"/>
</dbReference>
<dbReference type="STRING" id="763665.A0A2G5BA94"/>
<dbReference type="SMART" id="SM00443">
    <property type="entry name" value="G_patch"/>
    <property type="match status" value="1"/>
</dbReference>
<dbReference type="Pfam" id="PF00498">
    <property type="entry name" value="FHA"/>
    <property type="match status" value="1"/>
</dbReference>
<accession>A0A2G5BA94</accession>
<dbReference type="EMBL" id="KZ303503">
    <property type="protein sequence ID" value="PIA15933.1"/>
    <property type="molecule type" value="Genomic_DNA"/>
</dbReference>
<sequence>MSQSFEDDLGEYIQSQASVYNTRTGNDATQIAIPAGFEVSADPQYAYNKDNGYWLDLSSGIVSYYDKDASMYVPIYHIVSESDSNEFTGVARLVVVESSSVNVGVVAEIDTYDGLEIGRDRVDGRSTLHLRIPDVEVSRHHARLYFGSDDIPDPVLKDDDGNISEEGEIEDYNINSQTDVENSGELSEGECIDDADVPRDSLKSHCKQLCIVDLGSTHGTFINEKRLSESKISSKPAQLRHLDQIKIGNTTVEVHVHEQWACFACSNAEINSTVFNSVEPSRNINHSTLTPRNDPQQERIENLRAIKRKYAPTHHRGVQKSTSYIDRAQIRRKLQHGIHIMGPVPSSQLRIRVDLDDDPEFHMPGEHGHMSMAIGSENKGHAMLQNMGWVPGSGLGAEQSGIVNPIDVEGNEGRSGLGASKQSLPESPQSRISRITRERFKQC</sequence>
<dbReference type="SUPFAM" id="SSF49879">
    <property type="entry name" value="SMAD/FHA domain"/>
    <property type="match status" value="1"/>
</dbReference>
<name>A0A2G5BA94_COERN</name>
<dbReference type="InterPro" id="IPR000253">
    <property type="entry name" value="FHA_dom"/>
</dbReference>
<dbReference type="InterPro" id="IPR008984">
    <property type="entry name" value="SMAD_FHA_dom_sf"/>
</dbReference>
<feature type="region of interest" description="Disordered" evidence="1">
    <location>
        <begin position="405"/>
        <end position="443"/>
    </location>
</feature>
<feature type="compositionally biased region" description="Polar residues" evidence="1">
    <location>
        <begin position="420"/>
        <end position="433"/>
    </location>
</feature>
<dbReference type="Pfam" id="PF01585">
    <property type="entry name" value="G-patch"/>
    <property type="match status" value="1"/>
</dbReference>
<reference evidence="4 5" key="1">
    <citation type="journal article" date="2015" name="Genome Biol. Evol.">
        <title>Phylogenomic analyses indicate that early fungi evolved digesting cell walls of algal ancestors of land plants.</title>
        <authorList>
            <person name="Chang Y."/>
            <person name="Wang S."/>
            <person name="Sekimoto S."/>
            <person name="Aerts A.L."/>
            <person name="Choi C."/>
            <person name="Clum A."/>
            <person name="LaButti K.M."/>
            <person name="Lindquist E.A."/>
            <person name="Yee Ngan C."/>
            <person name="Ohm R.A."/>
            <person name="Salamov A.A."/>
            <person name="Grigoriev I.V."/>
            <person name="Spatafora J.W."/>
            <person name="Berbee M.L."/>
        </authorList>
    </citation>
    <scope>NUCLEOTIDE SEQUENCE [LARGE SCALE GENOMIC DNA]</scope>
    <source>
        <strain evidence="4 5">NRRL 1564</strain>
    </source>
</reference>
<dbReference type="Proteomes" id="UP000242474">
    <property type="component" value="Unassembled WGS sequence"/>
</dbReference>
<dbReference type="OrthoDB" id="21470at2759"/>
<evidence type="ECO:0000259" key="2">
    <source>
        <dbReference type="PROSITE" id="PS50006"/>
    </source>
</evidence>
<protein>
    <submittedName>
        <fullName evidence="4">G-patch-domain-containing protein</fullName>
    </submittedName>
</protein>
<dbReference type="PANTHER" id="PTHR23106">
    <property type="entry name" value="ANGIOGENIC FACTOR WITH G PATCH AND FHA DOMAINS 1"/>
    <property type="match status" value="1"/>
</dbReference>
<evidence type="ECO:0000313" key="4">
    <source>
        <dbReference type="EMBL" id="PIA15933.1"/>
    </source>
</evidence>
<evidence type="ECO:0000313" key="5">
    <source>
        <dbReference type="Proteomes" id="UP000242474"/>
    </source>
</evidence>
<dbReference type="PANTHER" id="PTHR23106:SF24">
    <property type="entry name" value="ANGIOGENIC FACTOR WITH G PATCH AND FHA DOMAINS 1"/>
    <property type="match status" value="1"/>
</dbReference>
<dbReference type="SMART" id="SM00240">
    <property type="entry name" value="FHA"/>
    <property type="match status" value="1"/>
</dbReference>
<dbReference type="GO" id="GO:0003676">
    <property type="term" value="F:nucleic acid binding"/>
    <property type="evidence" value="ECO:0007669"/>
    <property type="project" value="InterPro"/>
</dbReference>
<evidence type="ECO:0000259" key="3">
    <source>
        <dbReference type="PROSITE" id="PS50174"/>
    </source>
</evidence>
<dbReference type="InterPro" id="IPR053027">
    <property type="entry name" value="AGGF1"/>
</dbReference>
<proteinExistence type="predicted"/>
<feature type="domain" description="G-patch" evidence="3">
    <location>
        <begin position="376"/>
        <end position="422"/>
    </location>
</feature>